<dbReference type="OrthoDB" id="4664297at2759"/>
<sequence length="231" mass="26181">MTSKITCYLDCVSPYSYYTLLHLERNWKVLEAHNVEIECVPLGTPIFKTNSLAWNPTNHLAHSSKARNKPPWSLEAKAKYGAYDGARAKKHFGLPNLQSPDFFPILSLLPQRALCAVKEAHREKFLDIFRDIFHAMWENGKDVSKPEILVEVLQQRLKDDEAKEVMAKANSPPYKQRLNDNTKQALDHGAFGCPWFFVRNAKGEEEPFFGSDRCVSSPSVPPSPVSYLASS</sequence>
<dbReference type="AlphaFoldDB" id="A0A8J2N4J6"/>
<dbReference type="GO" id="GO:0006749">
    <property type="term" value="P:glutathione metabolic process"/>
    <property type="evidence" value="ECO:0007669"/>
    <property type="project" value="TreeGrafter"/>
</dbReference>
<dbReference type="PANTHER" id="PTHR42943">
    <property type="entry name" value="GLUTATHIONE S-TRANSFERASE KAPPA"/>
    <property type="match status" value="1"/>
</dbReference>
<evidence type="ECO:0000256" key="5">
    <source>
        <dbReference type="PIRSR" id="PIRSR006386-1"/>
    </source>
</evidence>
<evidence type="ECO:0000256" key="2">
    <source>
        <dbReference type="ARBA" id="ARBA00022679"/>
    </source>
</evidence>
<dbReference type="Proteomes" id="UP000676310">
    <property type="component" value="Unassembled WGS sequence"/>
</dbReference>
<dbReference type="GO" id="GO:0004364">
    <property type="term" value="F:glutathione transferase activity"/>
    <property type="evidence" value="ECO:0007669"/>
    <property type="project" value="UniProtKB-UniRule"/>
</dbReference>
<protein>
    <recommendedName>
        <fullName evidence="4">Glutathione S-transferase kappa</fullName>
        <ecNumber evidence="4">2.5.1.18</ecNumber>
    </recommendedName>
</protein>
<dbReference type="InterPro" id="IPR036249">
    <property type="entry name" value="Thioredoxin-like_sf"/>
</dbReference>
<dbReference type="InterPro" id="IPR051924">
    <property type="entry name" value="GST_Kappa/NadH"/>
</dbReference>
<evidence type="ECO:0000256" key="3">
    <source>
        <dbReference type="ARBA" id="ARBA00047960"/>
    </source>
</evidence>
<dbReference type="InterPro" id="IPR014440">
    <property type="entry name" value="HCCAis_GSTk"/>
</dbReference>
<dbReference type="GO" id="GO:0005777">
    <property type="term" value="C:peroxisome"/>
    <property type="evidence" value="ECO:0007669"/>
    <property type="project" value="TreeGrafter"/>
</dbReference>
<keyword evidence="9" id="KW-1185">Reference proteome</keyword>
<organism evidence="8 9">
    <name type="scientific">Alternaria atra</name>
    <dbReference type="NCBI Taxonomy" id="119953"/>
    <lineage>
        <taxon>Eukaryota</taxon>
        <taxon>Fungi</taxon>
        <taxon>Dikarya</taxon>
        <taxon>Ascomycota</taxon>
        <taxon>Pezizomycotina</taxon>
        <taxon>Dothideomycetes</taxon>
        <taxon>Pleosporomycetidae</taxon>
        <taxon>Pleosporales</taxon>
        <taxon>Pleosporineae</taxon>
        <taxon>Pleosporaceae</taxon>
        <taxon>Alternaria</taxon>
        <taxon>Alternaria sect. Ulocladioides</taxon>
    </lineage>
</organism>
<evidence type="ECO:0000313" key="9">
    <source>
        <dbReference type="Proteomes" id="UP000676310"/>
    </source>
</evidence>
<dbReference type="InterPro" id="IPR001853">
    <property type="entry name" value="DSBA-like_thioredoxin_dom"/>
</dbReference>
<comment type="caution">
    <text evidence="8">The sequence shown here is derived from an EMBL/GenBank/DDBJ whole genome shotgun (WGS) entry which is preliminary data.</text>
</comment>
<dbReference type="Pfam" id="PF01323">
    <property type="entry name" value="DSBA"/>
    <property type="match status" value="1"/>
</dbReference>
<evidence type="ECO:0000256" key="1">
    <source>
        <dbReference type="ARBA" id="ARBA00006494"/>
    </source>
</evidence>
<accession>A0A8J2N4J6</accession>
<feature type="domain" description="DSBA-like thioredoxin" evidence="7">
    <location>
        <begin position="5"/>
        <end position="213"/>
    </location>
</feature>
<dbReference type="Gene3D" id="3.40.30.10">
    <property type="entry name" value="Glutaredoxin"/>
    <property type="match status" value="1"/>
</dbReference>
<comment type="similarity">
    <text evidence="1 4">Belongs to the GST superfamily. Kappa family.</text>
</comment>
<name>A0A8J2N4J6_9PLEO</name>
<comment type="catalytic activity">
    <reaction evidence="3 4">
        <text>RX + glutathione = an S-substituted glutathione + a halide anion + H(+)</text>
        <dbReference type="Rhea" id="RHEA:16437"/>
        <dbReference type="ChEBI" id="CHEBI:15378"/>
        <dbReference type="ChEBI" id="CHEBI:16042"/>
        <dbReference type="ChEBI" id="CHEBI:17792"/>
        <dbReference type="ChEBI" id="CHEBI:57925"/>
        <dbReference type="ChEBI" id="CHEBI:90779"/>
        <dbReference type="EC" id="2.5.1.18"/>
    </reaction>
</comment>
<dbReference type="GO" id="GO:0004602">
    <property type="term" value="F:glutathione peroxidase activity"/>
    <property type="evidence" value="ECO:0007669"/>
    <property type="project" value="TreeGrafter"/>
</dbReference>
<evidence type="ECO:0000256" key="4">
    <source>
        <dbReference type="PIRNR" id="PIRNR006386"/>
    </source>
</evidence>
<evidence type="ECO:0000256" key="6">
    <source>
        <dbReference type="SAM" id="MobiDB-lite"/>
    </source>
</evidence>
<feature type="active site" description="Nucleophile" evidence="5">
    <location>
        <position position="13"/>
    </location>
</feature>
<feature type="region of interest" description="Disordered" evidence="6">
    <location>
        <begin position="211"/>
        <end position="231"/>
    </location>
</feature>
<dbReference type="PIRSF" id="PIRSF006386">
    <property type="entry name" value="HCCAis_GSTk"/>
    <property type="match status" value="1"/>
</dbReference>
<dbReference type="GeneID" id="67020630"/>
<dbReference type="SUPFAM" id="SSF52833">
    <property type="entry name" value="Thioredoxin-like"/>
    <property type="match status" value="1"/>
</dbReference>
<dbReference type="GO" id="GO:0005739">
    <property type="term" value="C:mitochondrion"/>
    <property type="evidence" value="ECO:0007669"/>
    <property type="project" value="TreeGrafter"/>
</dbReference>
<dbReference type="RefSeq" id="XP_043172076.1">
    <property type="nucleotide sequence ID" value="XM_043316141.1"/>
</dbReference>
<reference evidence="8" key="1">
    <citation type="submission" date="2021-05" db="EMBL/GenBank/DDBJ databases">
        <authorList>
            <person name="Stam R."/>
        </authorList>
    </citation>
    <scope>NUCLEOTIDE SEQUENCE</scope>
    <source>
        <strain evidence="8">CS162</strain>
    </source>
</reference>
<dbReference type="PANTHER" id="PTHR42943:SF13">
    <property type="entry name" value="GLUTATHIONE S-TRANSFERASE KAPPA-RELATED"/>
    <property type="match status" value="1"/>
</dbReference>
<evidence type="ECO:0000313" key="8">
    <source>
        <dbReference type="EMBL" id="CAG5178053.1"/>
    </source>
</evidence>
<proteinExistence type="inferred from homology"/>
<dbReference type="EC" id="2.5.1.18" evidence="4"/>
<dbReference type="EMBL" id="CAJRGZ010000023">
    <property type="protein sequence ID" value="CAG5178053.1"/>
    <property type="molecule type" value="Genomic_DNA"/>
</dbReference>
<dbReference type="FunFam" id="3.40.30.10:FF:000096">
    <property type="entry name" value="Glutathione S-transferase kappa"/>
    <property type="match status" value="1"/>
</dbReference>
<evidence type="ECO:0000259" key="7">
    <source>
        <dbReference type="Pfam" id="PF01323"/>
    </source>
</evidence>
<keyword evidence="2 4" id="KW-0808">Transferase</keyword>
<gene>
    <name evidence="8" type="ORF">ALTATR162_LOCUS8511</name>
</gene>